<sequence length="118" mass="13325">MSFTRYLQTTRLSAMSRPRRCYTTHGAPAPKSAHSTLYSSTFPAMIPVFLLGSAVYLGLQLTQLKLSHEKHMEEAATRVQILEAEIDALQKQRASELESSTQADNAPTHSTKSSWRWW</sequence>
<gene>
    <name evidence="3" type="ORF">HYPSUDRAFT_32198</name>
</gene>
<proteinExistence type="predicted"/>
<accession>A0A0D2N176</accession>
<dbReference type="OMA" id="RHAQFYT"/>
<name>A0A0D2N176_HYPSF</name>
<feature type="transmembrane region" description="Helical" evidence="2">
    <location>
        <begin position="44"/>
        <end position="62"/>
    </location>
</feature>
<evidence type="ECO:0000313" key="4">
    <source>
        <dbReference type="Proteomes" id="UP000054270"/>
    </source>
</evidence>
<dbReference type="EMBL" id="KN817518">
    <property type="protein sequence ID" value="KJA30123.1"/>
    <property type="molecule type" value="Genomic_DNA"/>
</dbReference>
<dbReference type="OrthoDB" id="3359404at2759"/>
<evidence type="ECO:0000313" key="3">
    <source>
        <dbReference type="EMBL" id="KJA30123.1"/>
    </source>
</evidence>
<keyword evidence="2" id="KW-1133">Transmembrane helix</keyword>
<keyword evidence="2" id="KW-0812">Transmembrane</keyword>
<evidence type="ECO:0000256" key="2">
    <source>
        <dbReference type="SAM" id="Phobius"/>
    </source>
</evidence>
<organism evidence="3 4">
    <name type="scientific">Hypholoma sublateritium (strain FD-334 SS-4)</name>
    <dbReference type="NCBI Taxonomy" id="945553"/>
    <lineage>
        <taxon>Eukaryota</taxon>
        <taxon>Fungi</taxon>
        <taxon>Dikarya</taxon>
        <taxon>Basidiomycota</taxon>
        <taxon>Agaricomycotina</taxon>
        <taxon>Agaricomycetes</taxon>
        <taxon>Agaricomycetidae</taxon>
        <taxon>Agaricales</taxon>
        <taxon>Agaricineae</taxon>
        <taxon>Strophariaceae</taxon>
        <taxon>Hypholoma</taxon>
    </lineage>
</organism>
<feature type="compositionally biased region" description="Polar residues" evidence="1">
    <location>
        <begin position="97"/>
        <end position="118"/>
    </location>
</feature>
<dbReference type="Proteomes" id="UP000054270">
    <property type="component" value="Unassembled WGS sequence"/>
</dbReference>
<dbReference type="AlphaFoldDB" id="A0A0D2N176"/>
<keyword evidence="4" id="KW-1185">Reference proteome</keyword>
<keyword evidence="2" id="KW-0472">Membrane</keyword>
<feature type="region of interest" description="Disordered" evidence="1">
    <location>
        <begin position="93"/>
        <end position="118"/>
    </location>
</feature>
<evidence type="ECO:0000256" key="1">
    <source>
        <dbReference type="SAM" id="MobiDB-lite"/>
    </source>
</evidence>
<protein>
    <submittedName>
        <fullName evidence="3">Uncharacterized protein</fullName>
    </submittedName>
</protein>
<reference evidence="4" key="1">
    <citation type="submission" date="2014-04" db="EMBL/GenBank/DDBJ databases">
        <title>Evolutionary Origins and Diversification of the Mycorrhizal Mutualists.</title>
        <authorList>
            <consortium name="DOE Joint Genome Institute"/>
            <consortium name="Mycorrhizal Genomics Consortium"/>
            <person name="Kohler A."/>
            <person name="Kuo A."/>
            <person name="Nagy L.G."/>
            <person name="Floudas D."/>
            <person name="Copeland A."/>
            <person name="Barry K.W."/>
            <person name="Cichocki N."/>
            <person name="Veneault-Fourrey C."/>
            <person name="LaButti K."/>
            <person name="Lindquist E.A."/>
            <person name="Lipzen A."/>
            <person name="Lundell T."/>
            <person name="Morin E."/>
            <person name="Murat C."/>
            <person name="Riley R."/>
            <person name="Ohm R."/>
            <person name="Sun H."/>
            <person name="Tunlid A."/>
            <person name="Henrissat B."/>
            <person name="Grigoriev I.V."/>
            <person name="Hibbett D.S."/>
            <person name="Martin F."/>
        </authorList>
    </citation>
    <scope>NUCLEOTIDE SEQUENCE [LARGE SCALE GENOMIC DNA]</scope>
    <source>
        <strain evidence="4">FD-334 SS-4</strain>
    </source>
</reference>